<dbReference type="GO" id="GO:0004792">
    <property type="term" value="F:thiosulfate-cyanide sulfurtransferase activity"/>
    <property type="evidence" value="ECO:0007669"/>
    <property type="project" value="TreeGrafter"/>
</dbReference>
<evidence type="ECO:0000259" key="4">
    <source>
        <dbReference type="PROSITE" id="PS50206"/>
    </source>
</evidence>
<feature type="region of interest" description="Disordered" evidence="3">
    <location>
        <begin position="335"/>
        <end position="356"/>
    </location>
</feature>
<dbReference type="KEGG" id="pmrn:116949758"/>
<dbReference type="SMART" id="SM00450">
    <property type="entry name" value="RHOD"/>
    <property type="match status" value="2"/>
</dbReference>
<keyword evidence="2" id="KW-0677">Repeat</keyword>
<dbReference type="PANTHER" id="PTHR11364:SF27">
    <property type="entry name" value="SULFURTRANSFERASE"/>
    <property type="match status" value="1"/>
</dbReference>
<dbReference type="SUPFAM" id="SSF52821">
    <property type="entry name" value="Rhodanese/Cell cycle control phosphatase"/>
    <property type="match status" value="2"/>
</dbReference>
<dbReference type="CDD" id="cd01448">
    <property type="entry name" value="TST_Repeat_1"/>
    <property type="match status" value="1"/>
</dbReference>
<feature type="domain" description="Rhodanese" evidence="4">
    <location>
        <begin position="220"/>
        <end position="335"/>
    </location>
</feature>
<keyword evidence="5" id="KW-1185">Reference proteome</keyword>
<feature type="region of interest" description="Disordered" evidence="3">
    <location>
        <begin position="20"/>
        <end position="46"/>
    </location>
</feature>
<dbReference type="Gene3D" id="3.40.250.10">
    <property type="entry name" value="Rhodanese-like domain"/>
    <property type="match status" value="2"/>
</dbReference>
<evidence type="ECO:0000313" key="6">
    <source>
        <dbReference type="RefSeq" id="XP_032823291.1"/>
    </source>
</evidence>
<protein>
    <submittedName>
        <fullName evidence="6">3-mercaptopyruvate sulfurtransferase</fullName>
    </submittedName>
</protein>
<evidence type="ECO:0000256" key="1">
    <source>
        <dbReference type="ARBA" id="ARBA00022679"/>
    </source>
</evidence>
<feature type="compositionally biased region" description="Pro residues" evidence="3">
    <location>
        <begin position="28"/>
        <end position="45"/>
    </location>
</feature>
<dbReference type="Proteomes" id="UP001318040">
    <property type="component" value="Chromosome 37"/>
</dbReference>
<dbReference type="RefSeq" id="XP_032823291.1">
    <property type="nucleotide sequence ID" value="XM_032967400.1"/>
</dbReference>
<dbReference type="AlphaFoldDB" id="A0AAJ7TUL0"/>
<organism evidence="5 6">
    <name type="scientific">Petromyzon marinus</name>
    <name type="common">Sea lamprey</name>
    <dbReference type="NCBI Taxonomy" id="7757"/>
    <lineage>
        <taxon>Eukaryota</taxon>
        <taxon>Metazoa</taxon>
        <taxon>Chordata</taxon>
        <taxon>Craniata</taxon>
        <taxon>Vertebrata</taxon>
        <taxon>Cyclostomata</taxon>
        <taxon>Hyperoartia</taxon>
        <taxon>Petromyzontiformes</taxon>
        <taxon>Petromyzontidae</taxon>
        <taxon>Petromyzon</taxon>
    </lineage>
</organism>
<accession>A0AAJ7TUL0</accession>
<proteinExistence type="predicted"/>
<dbReference type="Pfam" id="PF00581">
    <property type="entry name" value="Rhodanese"/>
    <property type="match status" value="2"/>
</dbReference>
<dbReference type="CTD" id="4357"/>
<evidence type="ECO:0000256" key="3">
    <source>
        <dbReference type="SAM" id="MobiDB-lite"/>
    </source>
</evidence>
<dbReference type="InterPro" id="IPR001763">
    <property type="entry name" value="Rhodanese-like_dom"/>
</dbReference>
<evidence type="ECO:0000256" key="2">
    <source>
        <dbReference type="ARBA" id="ARBA00022737"/>
    </source>
</evidence>
<keyword evidence="1" id="KW-0808">Transferase</keyword>
<dbReference type="InterPro" id="IPR036873">
    <property type="entry name" value="Rhodanese-like_dom_sf"/>
</dbReference>
<sequence>MSASQPPALVSARWLFENISPSSSSSSSPPPPPPSSPSPPPPSPLGPALVVLDASWHVPGTGRDARQEFVHARVPGAAFFDLDESSDRQGTFGLHAMPTAAAFTLFARGLGVSARSHVVVYDRGSSDPTAARAWWMFRAFGHSAVSLLDGGLEAWRAAGFPLEAGLPNAPAASGVRLTDGGDGGAGGGGAGDGDGAWLFHATEPPPGQLKSFEEIRDNVSSKEFVLVDSRPEGRVTSSEPQLLPDFSSSHIPGSVSMPYSSVMDPHAGLMLGVDALRAEFERRGVPLGRPFVATCISGVTACMLLLAAHLCGAPDGALYDGSLLEWTARAPAEDVATGPGARRSSAARARRLSGGR</sequence>
<gene>
    <name evidence="6" type="primary">MPST</name>
</gene>
<feature type="domain" description="Rhodanese" evidence="4">
    <location>
        <begin position="45"/>
        <end position="164"/>
    </location>
</feature>
<name>A0AAJ7TUL0_PETMA</name>
<dbReference type="InterPro" id="IPR045078">
    <property type="entry name" value="TST/MPST-like"/>
</dbReference>
<reference evidence="6" key="1">
    <citation type="submission" date="2025-08" db="UniProtKB">
        <authorList>
            <consortium name="RefSeq"/>
        </authorList>
    </citation>
    <scope>IDENTIFICATION</scope>
    <source>
        <tissue evidence="6">Sperm</tissue>
    </source>
</reference>
<dbReference type="GO" id="GO:0005739">
    <property type="term" value="C:mitochondrion"/>
    <property type="evidence" value="ECO:0007669"/>
    <property type="project" value="TreeGrafter"/>
</dbReference>
<dbReference type="PROSITE" id="PS50206">
    <property type="entry name" value="RHODANESE_3"/>
    <property type="match status" value="2"/>
</dbReference>
<dbReference type="CDD" id="cd01449">
    <property type="entry name" value="TST_Repeat_2"/>
    <property type="match status" value="1"/>
</dbReference>
<evidence type="ECO:0000313" key="5">
    <source>
        <dbReference type="Proteomes" id="UP001318040"/>
    </source>
</evidence>
<dbReference type="PANTHER" id="PTHR11364">
    <property type="entry name" value="THIOSULFATE SULFERTANSFERASE"/>
    <property type="match status" value="1"/>
</dbReference>